<evidence type="ECO:0000313" key="1">
    <source>
        <dbReference type="Proteomes" id="UP001652625"/>
    </source>
</evidence>
<dbReference type="GeneID" id="136078922"/>
<keyword evidence="1" id="KW-1185">Reference proteome</keyword>
<evidence type="ECO:0000313" key="2">
    <source>
        <dbReference type="RefSeq" id="XP_065650803.1"/>
    </source>
</evidence>
<organism evidence="1 2">
    <name type="scientific">Hydra vulgaris</name>
    <name type="common">Hydra</name>
    <name type="synonym">Hydra attenuata</name>
    <dbReference type="NCBI Taxonomy" id="6087"/>
    <lineage>
        <taxon>Eukaryota</taxon>
        <taxon>Metazoa</taxon>
        <taxon>Cnidaria</taxon>
        <taxon>Hydrozoa</taxon>
        <taxon>Hydroidolina</taxon>
        <taxon>Anthoathecata</taxon>
        <taxon>Aplanulata</taxon>
        <taxon>Hydridae</taxon>
        <taxon>Hydra</taxon>
    </lineage>
</organism>
<dbReference type="RefSeq" id="XP_065650803.1">
    <property type="nucleotide sequence ID" value="XM_065794731.1"/>
</dbReference>
<gene>
    <name evidence="2" type="primary">LOC136078922</name>
</gene>
<proteinExistence type="predicted"/>
<reference evidence="2" key="1">
    <citation type="submission" date="2025-08" db="UniProtKB">
        <authorList>
            <consortium name="RefSeq"/>
        </authorList>
    </citation>
    <scope>IDENTIFICATION</scope>
</reference>
<accession>A0ABM4BNW6</accession>
<dbReference type="PANTHER" id="PTHR46880">
    <property type="entry name" value="RAS-ASSOCIATING DOMAIN-CONTAINING PROTEIN"/>
    <property type="match status" value="1"/>
</dbReference>
<protein>
    <submittedName>
        <fullName evidence="2">Uncharacterized protein LOC136078922</fullName>
    </submittedName>
</protein>
<dbReference type="Proteomes" id="UP001652625">
    <property type="component" value="Chromosome 04"/>
</dbReference>
<name>A0ABM4BNW6_HYDVU</name>
<sequence length="258" mass="28862">MAAKGNTKIKLSVFNKWDFKDIFGWKIVNEDGIDYINFIWCKICANRSSRSMKPREIRGATKLSSDNFTNGTNFITKHTIQRHLASKTHQNAAEIEKRKPKEDLIKNVQNVPAQTSISSNIEKASHDAYQKLINTAYKLAVNRTISLNCFSVLVEIQKENGTSDGRAAKKFISSIYSAVLEKSNLILNQSHFYSILSDGWQARKTGVDKELVLLKTTLKGSPVTMFAHLIDCNDYGGTDIASLKLGIDSIFDEDGPLP</sequence>
<dbReference type="PANTHER" id="PTHR46880:SF5">
    <property type="entry name" value="DUF4371 DOMAIN-CONTAINING PROTEIN"/>
    <property type="match status" value="1"/>
</dbReference>